<dbReference type="NCBIfam" id="TIGR03938">
    <property type="entry name" value="deacetyl_PgaB"/>
    <property type="match status" value="1"/>
</dbReference>
<gene>
    <name evidence="3" type="primary">pgaB_2</name>
    <name evidence="3" type="ORF">NCTC8684_03528</name>
</gene>
<sequence length="637" mass="69819">MGRIALWLLLGCLLAPLAAASKLLVLAYHQVGDGDDYAVSAEQLDGQLGWLSRNGYRFVGVDQILAARSGGKPLPAHPVLLTFDDGHRSVYTRALPLLRRYRAPALVGLVGSWLEAPADEAIDYGGGQAPRGDFLSWDEIRALRRSGWVEVASHSYAMHHGVVANPQGNALPAYTSPVYAAAGGYESRERYLRRAADDLARNSALLRDKLGRAPRVMIWPYGSHSGELDRLAASAGMPLTLSLEDGLNPPGQPLSSLRRVLVTAGMGVDGFAAAIRRREAWPDGRQPGPKRIMHVDLDYVYDPDPATQEANLGKLLERVAQMGPDAVYLQAFADPGGDGAVRALYFPNRRLPVRADLFNRAAWQLRTRCRVKVYAWMPLLAFAGPASLPRVAALAAPGWRAAAGYPRLSPFSPEAKAFIADIYTDLARSARFDGLLFHDDATLSDYEDASPAARAAYRAAGLPDDVAALRADPALQARWTRFKTEALDAFSGQLADIVRDYQPGLYTSRNLYAPVVLQPASQAWFAQSFPEALRRYDAVAVMAMPYMEGAADPAAWMRRLFDRAAAVPGALDKTVFELQSQDWRSGKPVDSAELASSMRALRQWGARALAYYPDDFFNDRPELKRVRPDFHLPLDAH</sequence>
<evidence type="ECO:0000259" key="2">
    <source>
        <dbReference type="PROSITE" id="PS51677"/>
    </source>
</evidence>
<dbReference type="InterPro" id="IPR002509">
    <property type="entry name" value="NODB_dom"/>
</dbReference>
<evidence type="ECO:0000256" key="1">
    <source>
        <dbReference type="ARBA" id="ARBA00022729"/>
    </source>
</evidence>
<organism evidence="3 4">
    <name type="scientific">Chromobacterium violaceum</name>
    <dbReference type="NCBI Taxonomy" id="536"/>
    <lineage>
        <taxon>Bacteria</taxon>
        <taxon>Pseudomonadati</taxon>
        <taxon>Pseudomonadota</taxon>
        <taxon>Betaproteobacteria</taxon>
        <taxon>Neisseriales</taxon>
        <taxon>Chromobacteriaceae</taxon>
        <taxon>Chromobacterium</taxon>
    </lineage>
</organism>
<dbReference type="RefSeq" id="WP_076227273.1">
    <property type="nucleotide sequence ID" value="NZ_JBHMEH010000032.1"/>
</dbReference>
<name>A0AAX2MEN9_CHRVL</name>
<dbReference type="EMBL" id="UIGR01000001">
    <property type="protein sequence ID" value="SUX34549.1"/>
    <property type="molecule type" value="Genomic_DNA"/>
</dbReference>
<dbReference type="Pfam" id="PF14883">
    <property type="entry name" value="GHL13"/>
    <property type="match status" value="1"/>
</dbReference>
<dbReference type="Proteomes" id="UP000254029">
    <property type="component" value="Unassembled WGS sequence"/>
</dbReference>
<dbReference type="InterPro" id="IPR051398">
    <property type="entry name" value="Polysacch_Deacetylase"/>
</dbReference>
<keyword evidence="1" id="KW-0732">Signal</keyword>
<accession>A0AAX2MEN9</accession>
<feature type="domain" description="NodB homology" evidence="2">
    <location>
        <begin position="77"/>
        <end position="327"/>
    </location>
</feature>
<dbReference type="PANTHER" id="PTHR34216:SF7">
    <property type="entry name" value="POLY-BETA-1,6-N-ACETYL-D-GLUCOSAMINE N-DEACETYLASE"/>
    <property type="match status" value="1"/>
</dbReference>
<dbReference type="SUPFAM" id="SSF88713">
    <property type="entry name" value="Glycoside hydrolase/deacetylase"/>
    <property type="match status" value="1"/>
</dbReference>
<dbReference type="PROSITE" id="PS51677">
    <property type="entry name" value="NODB"/>
    <property type="match status" value="1"/>
</dbReference>
<dbReference type="GO" id="GO:0005975">
    <property type="term" value="P:carbohydrate metabolic process"/>
    <property type="evidence" value="ECO:0007669"/>
    <property type="project" value="InterPro"/>
</dbReference>
<dbReference type="PANTHER" id="PTHR34216">
    <property type="match status" value="1"/>
</dbReference>
<dbReference type="CDD" id="cd10964">
    <property type="entry name" value="CE4_PgaB_5s"/>
    <property type="match status" value="1"/>
</dbReference>
<dbReference type="InterPro" id="IPR011330">
    <property type="entry name" value="Glyco_hydro/deAcase_b/a-brl"/>
</dbReference>
<evidence type="ECO:0000313" key="3">
    <source>
        <dbReference type="EMBL" id="SUX34549.1"/>
    </source>
</evidence>
<dbReference type="AlphaFoldDB" id="A0AAX2MEN9"/>
<dbReference type="InterPro" id="IPR032772">
    <property type="entry name" value="PGA_deacetylase_PgaB_C"/>
</dbReference>
<dbReference type="Pfam" id="PF01522">
    <property type="entry name" value="Polysacc_deac_1"/>
    <property type="match status" value="1"/>
</dbReference>
<dbReference type="GO" id="GO:0016810">
    <property type="term" value="F:hydrolase activity, acting on carbon-nitrogen (but not peptide) bonds"/>
    <property type="evidence" value="ECO:0007669"/>
    <property type="project" value="InterPro"/>
</dbReference>
<dbReference type="GO" id="GO:0043708">
    <property type="term" value="P:cell adhesion involved in biofilm formation"/>
    <property type="evidence" value="ECO:0007669"/>
    <property type="project" value="InterPro"/>
</dbReference>
<protein>
    <submittedName>
        <fullName evidence="3">Poly-beta-1,6-N-acetyl-D-glucosamine N-deacetylase</fullName>
        <ecNumber evidence="3">3.5.1.-</ecNumber>
    </submittedName>
</protein>
<keyword evidence="3" id="KW-0378">Hydrolase</keyword>
<reference evidence="3 4" key="1">
    <citation type="submission" date="2018-06" db="EMBL/GenBank/DDBJ databases">
        <authorList>
            <consortium name="Pathogen Informatics"/>
            <person name="Doyle S."/>
        </authorList>
    </citation>
    <scope>NUCLEOTIDE SEQUENCE [LARGE SCALE GENOMIC DNA]</scope>
    <source>
        <strain evidence="3 4">NCTC8684</strain>
    </source>
</reference>
<dbReference type="Gene3D" id="3.20.20.80">
    <property type="entry name" value="Glycosidases"/>
    <property type="match status" value="1"/>
</dbReference>
<dbReference type="EC" id="3.5.1.-" evidence="3"/>
<dbReference type="InterPro" id="IPR023854">
    <property type="entry name" value="PGA_deacetylase_PgaB"/>
</dbReference>
<proteinExistence type="predicted"/>
<evidence type="ECO:0000313" key="4">
    <source>
        <dbReference type="Proteomes" id="UP000254029"/>
    </source>
</evidence>
<dbReference type="Gene3D" id="3.20.20.370">
    <property type="entry name" value="Glycoside hydrolase/deacetylase"/>
    <property type="match status" value="1"/>
</dbReference>
<comment type="caution">
    <text evidence="3">The sequence shown here is derived from an EMBL/GenBank/DDBJ whole genome shotgun (WGS) entry which is preliminary data.</text>
</comment>